<proteinExistence type="predicted"/>
<dbReference type="EMBL" id="HBUF01369084">
    <property type="protein sequence ID" value="CAG6725176.1"/>
    <property type="molecule type" value="Transcribed_RNA"/>
</dbReference>
<protein>
    <submittedName>
        <fullName evidence="1">Uncharacterized protein</fullName>
    </submittedName>
</protein>
<dbReference type="AlphaFoldDB" id="A0A8D8YAP7"/>
<reference evidence="1" key="1">
    <citation type="submission" date="2021-05" db="EMBL/GenBank/DDBJ databases">
        <authorList>
            <person name="Alioto T."/>
            <person name="Alioto T."/>
            <person name="Gomez Garrido J."/>
        </authorList>
    </citation>
    <scope>NUCLEOTIDE SEQUENCE</scope>
</reference>
<sequence>MRHFDNFYRIGAVRDILKKTIKKIFKEDHAKHATNDSIVFNESHHPKYYLKKDNINLPERILNVVMNDSLFLGTNESQMEMKSEIKRDFNNGTLTDVEVDNALNKTIHVMREKTKDELKKFINYQREKGMQSTHVFKR</sequence>
<accession>A0A8D8YAP7</accession>
<organism evidence="1">
    <name type="scientific">Cacopsylla melanoneura</name>
    <dbReference type="NCBI Taxonomy" id="428564"/>
    <lineage>
        <taxon>Eukaryota</taxon>
        <taxon>Metazoa</taxon>
        <taxon>Ecdysozoa</taxon>
        <taxon>Arthropoda</taxon>
        <taxon>Hexapoda</taxon>
        <taxon>Insecta</taxon>
        <taxon>Pterygota</taxon>
        <taxon>Neoptera</taxon>
        <taxon>Paraneoptera</taxon>
        <taxon>Hemiptera</taxon>
        <taxon>Sternorrhyncha</taxon>
        <taxon>Psylloidea</taxon>
        <taxon>Psyllidae</taxon>
        <taxon>Psyllinae</taxon>
        <taxon>Cacopsylla</taxon>
    </lineage>
</organism>
<evidence type="ECO:0000313" key="1">
    <source>
        <dbReference type="EMBL" id="CAG6725176.1"/>
    </source>
</evidence>
<name>A0A8D8YAP7_9HEMI</name>